<name>A0ACC1BMW2_9ROSI</name>
<sequence length="1278" mass="145631">MTMSTFGLKHDCCLDRPNNRLSHLKGRPFNGYETGAASLFTDVHQKNISSPMGMKQIGEMIRSPQQASTSTVTTCSSRDGFSLVGSFDSEQVHDSNLQIPHLLEMIPKVSNTLPSLDMEYHQPYVQFDKPDEAKEQCYISEKVESDNSTAAEIHCRKTMLPSGQSHRFPAASENSAPFSSSKGLTKHAPSNNLLCFSLQHKILCTYINYKSSMVPTGDCQVSFVNYLHSTICDAHMCRCERFYLLLSHFDDCHLFECHVCGPVRYLCGTGKLHHEFNNTKRNFNDIDSGGPNSGRMDCMEPPSKHLKTEKKVCPSSHEIEFSSFWDPLKVQPFYSGALPPLQQWPESPISINSEVREVDRELLRNTVQNSIIDGENGKDVAANWCSLNAQSVITPKEHIVGSKMKEVDLSSVNEIAHTDSSEVSFSTESVLGEELSTHCKEDVPIWTLNQNEAEIGDELVAPKNDCGTQLKSKNLRIKGISLIEFFTAEQIRGHLSSLRQWNSQTISKEGRENKIIHIDNGSPCQLCGIEKLFLAPTPMYCSYCGGRIKNNVIYYSAPEENGMRHCFCTACYRECRGGSITLYGIAIAKTELVRKRNYEETEESWVQCDNCQGWQHQICALFNNKRDMKGEAEYMCPKCCLEKIETDDCLPLPKNTFFGAKDLPCTMLSDHIEQRLFKRLQQEREKKAKLTGKNLDEVPRAEDLAVRVVLSVDKLLKAKPKFLEIFQDENYPTEFPYRSKVILLFQTIDGVDICLFSMYVQEYGSECGYPNQRCVYISYLDSVKYFRPETQTLTGESLRTFVYHEILIGYLEYCKKRGFGTCYIWACPPVKGEDYILYCHPETQKTPKSDKLRQWYKSMLRKAVEEKIVVDSTNLYDYFFVPTRRYNSKVTAAHLPYFDGDYWSGAAEGVIKSFELGSGGDAHKKVKKPMAKRTLKAMGHTNPSSGATKDILLMQKLGQAILPVKEDFIIVHLQFVCTHCHRVILHGCRWFCNQCKSFQLCERCHDVERNLNGQDVHVLNSRETHLLSKVMVDNVPPDTNDRDVILDNSLFDNRSDFLSFCQRNSYQFDTLRRAKHSSMMVLYHLHNPNMHIPEGFCSFCDKDTHMDHCWFCEICPQFEVCAACYQEKGASLHIHKLRQRSCAANSGTVSKEISQGKEPTIQSTRLLDVLRHASICNATKSQPCSFPNCLEIKMLFIHACKCRVRATGGCWYCKKAWLTLKLHSSNCKESNCSVPRCKDLKKHVERLTQQNLRFLTSSGAEVSEPLKTESRFRLLRTF</sequence>
<gene>
    <name evidence="1" type="ORF">Patl1_21514</name>
</gene>
<protein>
    <submittedName>
        <fullName evidence="1">Uncharacterized protein</fullName>
    </submittedName>
</protein>
<comment type="caution">
    <text evidence="1">The sequence shown here is derived from an EMBL/GenBank/DDBJ whole genome shotgun (WGS) entry which is preliminary data.</text>
</comment>
<keyword evidence="2" id="KW-1185">Reference proteome</keyword>
<accession>A0ACC1BMW2</accession>
<evidence type="ECO:0000313" key="2">
    <source>
        <dbReference type="Proteomes" id="UP001164250"/>
    </source>
</evidence>
<evidence type="ECO:0000313" key="1">
    <source>
        <dbReference type="EMBL" id="KAJ0100303.1"/>
    </source>
</evidence>
<organism evidence="1 2">
    <name type="scientific">Pistacia atlantica</name>
    <dbReference type="NCBI Taxonomy" id="434234"/>
    <lineage>
        <taxon>Eukaryota</taxon>
        <taxon>Viridiplantae</taxon>
        <taxon>Streptophyta</taxon>
        <taxon>Embryophyta</taxon>
        <taxon>Tracheophyta</taxon>
        <taxon>Spermatophyta</taxon>
        <taxon>Magnoliopsida</taxon>
        <taxon>eudicotyledons</taxon>
        <taxon>Gunneridae</taxon>
        <taxon>Pentapetalae</taxon>
        <taxon>rosids</taxon>
        <taxon>malvids</taxon>
        <taxon>Sapindales</taxon>
        <taxon>Anacardiaceae</taxon>
        <taxon>Pistacia</taxon>
    </lineage>
</organism>
<reference evidence="2" key="1">
    <citation type="journal article" date="2023" name="G3 (Bethesda)">
        <title>Genome assembly and association tests identify interacting loci associated with vigor, precocity, and sex in interspecific pistachio rootstocks.</title>
        <authorList>
            <person name="Palmer W."/>
            <person name="Jacygrad E."/>
            <person name="Sagayaradj S."/>
            <person name="Cavanaugh K."/>
            <person name="Han R."/>
            <person name="Bertier L."/>
            <person name="Beede B."/>
            <person name="Kafkas S."/>
            <person name="Golino D."/>
            <person name="Preece J."/>
            <person name="Michelmore R."/>
        </authorList>
    </citation>
    <scope>NUCLEOTIDE SEQUENCE [LARGE SCALE GENOMIC DNA]</scope>
</reference>
<proteinExistence type="predicted"/>
<dbReference type="Proteomes" id="UP001164250">
    <property type="component" value="Chromosome 4"/>
</dbReference>
<dbReference type="EMBL" id="CM047900">
    <property type="protein sequence ID" value="KAJ0100303.1"/>
    <property type="molecule type" value="Genomic_DNA"/>
</dbReference>